<reference evidence="6 7" key="1">
    <citation type="journal article" date="2017" name="Poromechanics V (2013)">
        <title>Genomic Characterization of the Arsenic-Tolerant Actinobacterium, &lt;i&gt;Rhodococcus erythropolis&lt;/i&gt; S43.</title>
        <authorList>
            <person name="Retamal-Morales G."/>
            <person name="Mehnert M."/>
            <person name="Schwabe R."/>
            <person name="Tischler D."/>
            <person name="Schloemann M."/>
            <person name="Levican G.J."/>
        </authorList>
    </citation>
    <scope>NUCLEOTIDE SEQUENCE [LARGE SCALE GENOMIC DNA]</scope>
    <source>
        <strain evidence="6 7">S43</strain>
    </source>
</reference>
<dbReference type="AlphaFoldDB" id="A0A5N5E4M9"/>
<organism evidence="6 7">
    <name type="scientific">Rhodococcus erythropolis</name>
    <name type="common">Arthrobacter picolinophilus</name>
    <dbReference type="NCBI Taxonomy" id="1833"/>
    <lineage>
        <taxon>Bacteria</taxon>
        <taxon>Bacillati</taxon>
        <taxon>Actinomycetota</taxon>
        <taxon>Actinomycetes</taxon>
        <taxon>Mycobacteriales</taxon>
        <taxon>Nocardiaceae</taxon>
        <taxon>Rhodococcus</taxon>
        <taxon>Rhodococcus erythropolis group</taxon>
    </lineage>
</organism>
<dbReference type="Proteomes" id="UP000325576">
    <property type="component" value="Unassembled WGS sequence"/>
</dbReference>
<evidence type="ECO:0000256" key="1">
    <source>
        <dbReference type="ARBA" id="ARBA00022475"/>
    </source>
</evidence>
<evidence type="ECO:0000256" key="4">
    <source>
        <dbReference type="ARBA" id="ARBA00023139"/>
    </source>
</evidence>
<evidence type="ECO:0000313" key="7">
    <source>
        <dbReference type="Proteomes" id="UP000325576"/>
    </source>
</evidence>
<gene>
    <name evidence="6" type="ORF">BS297_11540</name>
</gene>
<comment type="caution">
    <text evidence="6">The sequence shown here is derived from an EMBL/GenBank/DDBJ whole genome shotgun (WGS) entry which is preliminary data.</text>
</comment>
<evidence type="ECO:0000256" key="3">
    <source>
        <dbReference type="ARBA" id="ARBA00023136"/>
    </source>
</evidence>
<proteinExistence type="predicted"/>
<dbReference type="Pfam" id="PF14041">
    <property type="entry name" value="Lipoprotein_21"/>
    <property type="match status" value="1"/>
</dbReference>
<accession>A0A5N5E4M9</accession>
<name>A0A5N5E4M9_RHOER</name>
<keyword evidence="3" id="KW-0472">Membrane</keyword>
<evidence type="ECO:0000256" key="2">
    <source>
        <dbReference type="ARBA" id="ARBA00022729"/>
    </source>
</evidence>
<dbReference type="EMBL" id="MRBO01000356">
    <property type="protein sequence ID" value="KAB2585196.1"/>
    <property type="molecule type" value="Genomic_DNA"/>
</dbReference>
<keyword evidence="5" id="KW-0449">Lipoprotein</keyword>
<sequence>MHLGFEDRMPLGDLIQAVDEQLDAHARAWLEGRGIEVPPVGEAYGSSPWGLPPAARNVLKDFYLARFALAVAGKLELHASESLNWSRECGATYTELGQAIGLPRQSIQRKWGIKQAEKDAALNTIADAVATLDPPVGLPDSRWQSTPLAHNYDPESGLSAALVSVERGTGSSPNQVLLFNYGKYLGPATDQSLGFTRLLQSLSKDKMVAVEFKIPGPVSAGPPKALYTARFAWRNEELVWFGDLPPGVTSSIARRGY</sequence>
<keyword evidence="1" id="KW-1003">Cell membrane</keyword>
<dbReference type="InterPro" id="IPR025971">
    <property type="entry name" value="LppP/LprE"/>
</dbReference>
<evidence type="ECO:0000256" key="5">
    <source>
        <dbReference type="ARBA" id="ARBA00023288"/>
    </source>
</evidence>
<protein>
    <submittedName>
        <fullName evidence="6">Uncharacterized protein</fullName>
    </submittedName>
</protein>
<keyword evidence="2" id="KW-0732">Signal</keyword>
<evidence type="ECO:0000313" key="6">
    <source>
        <dbReference type="EMBL" id="KAB2585196.1"/>
    </source>
</evidence>
<keyword evidence="4" id="KW-0564">Palmitate</keyword>